<evidence type="ECO:0000313" key="1">
    <source>
        <dbReference type="EMBL" id="MPL67195.1"/>
    </source>
</evidence>
<sequence length="787" mass="86896">MAAVGAGHAALDLAHRVAAAGRAGRAARGFAHHHHLGFRVGFQPHPLARDETDRDQVALYHSADRRENRGDVLPRHPSAAARVEHRLQLLDDKADVTAAPEHRRDHPRQRHGPGVMLHVFRIDEHLERAPVAALHDVIHRDVDRVFARRPFQLVGRALERRGAVERLGQIDHLGAPVGVGRLLRGLRHTQHRAGHVVRPVGGAALAAGFEGFHVDVLELLEGNVLGAVDRLRDRGVDPFLRRRLHPHMVERGEGLGVDEIVGQCRIALQVAPHLHGIIDDLLLGARAVLLQHLALVGIGEDRLDARADIARIKRDRPGGRDRGQQRVADTMGPDRRAHILVHLQHVAGGEVFLGVEERKGAFLLRNLDRGEIARPGDLVHPALGLRRRLVRAIAQPEHQQRVGQPGYAQTDAALVHRLLGLLRQREARGVDDVVHHPHRGTHQPIERHRIKLRCRGERIGDQPRQVDRAEQAGAIGRQRLLATGVGRRDLLAVTEVVHLVDAVDEDHARLGVVIGRAHDPVPQIARLHGVIDLAGEFQIPGPIGLHRRHEGIGHQNREVEHPQPRRILLRGHELLDVGVVAAHRRHHRAAARAGRHDRATHRVPDIHEGQRARGVGGDTLHLGAARADRREVIADAAALLHGQRGLLQHVEDARHAVRDRAHDEAVEEGHRAPGAGAREDAAGRQELEILERVIEALFPGHRVRLDRGEIARHTPPAVLDGDVDRRAIGLFQTVFHVPDLFGDIGGESGHRLLGPVVAAPVQWQHPGQKKKKPRNIWCLTGQKATIA</sequence>
<dbReference type="EMBL" id="VSSQ01000036">
    <property type="protein sequence ID" value="MPL67195.1"/>
    <property type="molecule type" value="Genomic_DNA"/>
</dbReference>
<accession>A0A644TJL4</accession>
<proteinExistence type="predicted"/>
<dbReference type="AlphaFoldDB" id="A0A644TJL4"/>
<protein>
    <submittedName>
        <fullName evidence="1">Uncharacterized protein</fullName>
    </submittedName>
</protein>
<gene>
    <name evidence="1" type="ORF">SDC9_12885</name>
</gene>
<name>A0A644TJL4_9ZZZZ</name>
<organism evidence="1">
    <name type="scientific">bioreactor metagenome</name>
    <dbReference type="NCBI Taxonomy" id="1076179"/>
    <lineage>
        <taxon>unclassified sequences</taxon>
        <taxon>metagenomes</taxon>
        <taxon>ecological metagenomes</taxon>
    </lineage>
</organism>
<reference evidence="1" key="1">
    <citation type="submission" date="2019-08" db="EMBL/GenBank/DDBJ databases">
        <authorList>
            <person name="Kucharzyk K."/>
            <person name="Murdoch R.W."/>
            <person name="Higgins S."/>
            <person name="Loffler F."/>
        </authorList>
    </citation>
    <scope>NUCLEOTIDE SEQUENCE</scope>
</reference>
<comment type="caution">
    <text evidence="1">The sequence shown here is derived from an EMBL/GenBank/DDBJ whole genome shotgun (WGS) entry which is preliminary data.</text>
</comment>